<evidence type="ECO:0000256" key="6">
    <source>
        <dbReference type="ARBA" id="ARBA00022824"/>
    </source>
</evidence>
<dbReference type="Proteomes" id="UP001630127">
    <property type="component" value="Unassembled WGS sequence"/>
</dbReference>
<feature type="transmembrane region" description="Helical" evidence="12">
    <location>
        <begin position="108"/>
        <end position="127"/>
    </location>
</feature>
<dbReference type="InterPro" id="IPR036400">
    <property type="entry name" value="Cyt_B5-like_heme/steroid_sf"/>
</dbReference>
<evidence type="ECO:0000313" key="15">
    <source>
        <dbReference type="Proteomes" id="UP001630127"/>
    </source>
</evidence>
<reference evidence="14 15" key="1">
    <citation type="submission" date="2024-11" db="EMBL/GenBank/DDBJ databases">
        <title>A near-complete genome assembly of Cinchona calisaya.</title>
        <authorList>
            <person name="Lian D.C."/>
            <person name="Zhao X.W."/>
            <person name="Wei L."/>
        </authorList>
    </citation>
    <scope>NUCLEOTIDE SEQUENCE [LARGE SCALE GENOMIC DNA]</scope>
    <source>
        <tissue evidence="14">Nenye</tissue>
    </source>
</reference>
<keyword evidence="3 12" id="KW-0349">Heme</keyword>
<evidence type="ECO:0000256" key="11">
    <source>
        <dbReference type="ARBA" id="ARBA00038168"/>
    </source>
</evidence>
<dbReference type="Pfam" id="PF00173">
    <property type="entry name" value="Cyt-b5"/>
    <property type="match status" value="1"/>
</dbReference>
<evidence type="ECO:0000256" key="12">
    <source>
        <dbReference type="RuleBase" id="RU362121"/>
    </source>
</evidence>
<dbReference type="InterPro" id="IPR050668">
    <property type="entry name" value="Cytochrome_b5"/>
</dbReference>
<evidence type="ECO:0000256" key="9">
    <source>
        <dbReference type="ARBA" id="ARBA00023136"/>
    </source>
</evidence>
<keyword evidence="8 12" id="KW-0408">Iron</keyword>
<evidence type="ECO:0000256" key="2">
    <source>
        <dbReference type="ARBA" id="ARBA00022448"/>
    </source>
</evidence>
<dbReference type="SUPFAM" id="SSF55856">
    <property type="entry name" value="Cytochrome b5-like heme/steroid binding domain"/>
    <property type="match status" value="1"/>
</dbReference>
<dbReference type="GO" id="GO:0005789">
    <property type="term" value="C:endoplasmic reticulum membrane"/>
    <property type="evidence" value="ECO:0007669"/>
    <property type="project" value="UniProtKB-SubCell"/>
</dbReference>
<dbReference type="SMART" id="SM01117">
    <property type="entry name" value="Cyt-b5"/>
    <property type="match status" value="1"/>
</dbReference>
<keyword evidence="7" id="KW-0492">Microsome</keyword>
<evidence type="ECO:0000256" key="5">
    <source>
        <dbReference type="ARBA" id="ARBA00022723"/>
    </source>
</evidence>
<keyword evidence="15" id="KW-1185">Reference proteome</keyword>
<keyword evidence="4 12" id="KW-0812">Transmembrane</keyword>
<dbReference type="EMBL" id="JBJUIK010000010">
    <property type="protein sequence ID" value="KAL3517324.1"/>
    <property type="molecule type" value="Genomic_DNA"/>
</dbReference>
<keyword evidence="2" id="KW-0813">Transport</keyword>
<evidence type="ECO:0000256" key="7">
    <source>
        <dbReference type="ARBA" id="ARBA00022848"/>
    </source>
</evidence>
<comment type="similarity">
    <text evidence="11 12">Belongs to the cytochrome b5 family.</text>
</comment>
<keyword evidence="12" id="KW-1133">Transmembrane helix</keyword>
<dbReference type="Gene3D" id="3.10.120.10">
    <property type="entry name" value="Cytochrome b5-like heme/steroid binding domain"/>
    <property type="match status" value="1"/>
</dbReference>
<evidence type="ECO:0000256" key="1">
    <source>
        <dbReference type="ARBA" id="ARBA00004131"/>
    </source>
</evidence>
<feature type="domain" description="Cytochrome b5 heme-binding" evidence="13">
    <location>
        <begin position="4"/>
        <end position="80"/>
    </location>
</feature>
<sequence>MADPKVHVFEDVAKHDKKGDAWLIISGKVYDVSSFLDDHPGGEEVLLTATAKDATIDFEDVGHSDEAKELMNKYYIGDVDILTLPVKHRDTPTAAAASSAGGQTSGGLVKILQFLIPLIILGLAFAYRQYKKKE</sequence>
<evidence type="ECO:0000256" key="3">
    <source>
        <dbReference type="ARBA" id="ARBA00022617"/>
    </source>
</evidence>
<name>A0ABD2ZE05_9GENT</name>
<dbReference type="FunFam" id="3.10.120.10:FF:000002">
    <property type="entry name" value="Cytochrome b5 type B"/>
    <property type="match status" value="1"/>
</dbReference>
<keyword evidence="6" id="KW-0256">Endoplasmic reticulum</keyword>
<comment type="subcellular location">
    <subcellularLocation>
        <location evidence="1">Endoplasmic reticulum membrane</location>
        <topology evidence="1">Single-pass membrane protein</topology>
        <orientation evidence="1">Cytoplasmic side</orientation>
    </subcellularLocation>
    <subcellularLocation>
        <location evidence="10">Microsome membrane</location>
        <topology evidence="10">Single-pass membrane protein</topology>
        <orientation evidence="10">Cytoplasmic side</orientation>
    </subcellularLocation>
</comment>
<evidence type="ECO:0000313" key="14">
    <source>
        <dbReference type="EMBL" id="KAL3517324.1"/>
    </source>
</evidence>
<dbReference type="PANTHER" id="PTHR19359">
    <property type="entry name" value="CYTOCHROME B5"/>
    <property type="match status" value="1"/>
</dbReference>
<dbReference type="PRINTS" id="PR00363">
    <property type="entry name" value="CYTOCHROMEB5"/>
</dbReference>
<dbReference type="PROSITE" id="PS00191">
    <property type="entry name" value="CYTOCHROME_B5_1"/>
    <property type="match status" value="1"/>
</dbReference>
<dbReference type="InterPro" id="IPR018506">
    <property type="entry name" value="Cyt_B5_heme-BS"/>
</dbReference>
<organism evidence="14 15">
    <name type="scientific">Cinchona calisaya</name>
    <dbReference type="NCBI Taxonomy" id="153742"/>
    <lineage>
        <taxon>Eukaryota</taxon>
        <taxon>Viridiplantae</taxon>
        <taxon>Streptophyta</taxon>
        <taxon>Embryophyta</taxon>
        <taxon>Tracheophyta</taxon>
        <taxon>Spermatophyta</taxon>
        <taxon>Magnoliopsida</taxon>
        <taxon>eudicotyledons</taxon>
        <taxon>Gunneridae</taxon>
        <taxon>Pentapetalae</taxon>
        <taxon>asterids</taxon>
        <taxon>lamiids</taxon>
        <taxon>Gentianales</taxon>
        <taxon>Rubiaceae</taxon>
        <taxon>Cinchonoideae</taxon>
        <taxon>Cinchoneae</taxon>
        <taxon>Cinchona</taxon>
    </lineage>
</organism>
<dbReference type="PANTHER" id="PTHR19359:SF135">
    <property type="entry name" value="CYTOCHROME B5 ISOFORM E"/>
    <property type="match status" value="1"/>
</dbReference>
<evidence type="ECO:0000256" key="10">
    <source>
        <dbReference type="ARBA" id="ARBA00037877"/>
    </source>
</evidence>
<evidence type="ECO:0000259" key="13">
    <source>
        <dbReference type="PROSITE" id="PS50255"/>
    </source>
</evidence>
<keyword evidence="5 12" id="KW-0479">Metal-binding</keyword>
<protein>
    <recommendedName>
        <fullName evidence="13">Cytochrome b5 heme-binding domain-containing protein</fullName>
    </recommendedName>
</protein>
<dbReference type="GO" id="GO:0046872">
    <property type="term" value="F:metal ion binding"/>
    <property type="evidence" value="ECO:0007669"/>
    <property type="project" value="UniProtKB-UniRule"/>
</dbReference>
<evidence type="ECO:0000256" key="4">
    <source>
        <dbReference type="ARBA" id="ARBA00022692"/>
    </source>
</evidence>
<evidence type="ECO:0000256" key="8">
    <source>
        <dbReference type="ARBA" id="ARBA00023004"/>
    </source>
</evidence>
<accession>A0ABD2ZE05</accession>
<dbReference type="InterPro" id="IPR001199">
    <property type="entry name" value="Cyt_B5-like_heme/steroid-bd"/>
</dbReference>
<proteinExistence type="inferred from homology"/>
<keyword evidence="9 12" id="KW-0472">Membrane</keyword>
<dbReference type="GO" id="GO:0020037">
    <property type="term" value="F:heme binding"/>
    <property type="evidence" value="ECO:0007669"/>
    <property type="project" value="UniProtKB-UniRule"/>
</dbReference>
<gene>
    <name evidence="14" type="ORF">ACH5RR_024226</name>
</gene>
<dbReference type="PROSITE" id="PS50255">
    <property type="entry name" value="CYTOCHROME_B5_2"/>
    <property type="match status" value="1"/>
</dbReference>
<comment type="caution">
    <text evidence="14">The sequence shown here is derived from an EMBL/GenBank/DDBJ whole genome shotgun (WGS) entry which is preliminary data.</text>
</comment>
<dbReference type="AlphaFoldDB" id="A0ABD2ZE05"/>